<dbReference type="RefSeq" id="WP_167013852.1">
    <property type="nucleotide sequence ID" value="NZ_VWXF01000002.1"/>
</dbReference>
<feature type="region of interest" description="Disordered" evidence="1">
    <location>
        <begin position="319"/>
        <end position="348"/>
    </location>
</feature>
<evidence type="ECO:0000256" key="1">
    <source>
        <dbReference type="SAM" id="MobiDB-lite"/>
    </source>
</evidence>
<dbReference type="Proteomes" id="UP001515683">
    <property type="component" value="Unassembled WGS sequence"/>
</dbReference>
<keyword evidence="2" id="KW-1133">Transmembrane helix</keyword>
<protein>
    <submittedName>
        <fullName evidence="4">Fatty acid desaturase</fullName>
    </submittedName>
</protein>
<evidence type="ECO:0000313" key="5">
    <source>
        <dbReference type="Proteomes" id="UP001515683"/>
    </source>
</evidence>
<dbReference type="InterPro" id="IPR005804">
    <property type="entry name" value="FA_desaturase_dom"/>
</dbReference>
<dbReference type="CDD" id="cd03509">
    <property type="entry name" value="DesA_FADS-like"/>
    <property type="match status" value="1"/>
</dbReference>
<feature type="transmembrane region" description="Helical" evidence="2">
    <location>
        <begin position="156"/>
        <end position="176"/>
    </location>
</feature>
<keyword evidence="5" id="KW-1185">Reference proteome</keyword>
<dbReference type="EMBL" id="VWXF01000002">
    <property type="protein sequence ID" value="NIF21631.1"/>
    <property type="molecule type" value="Genomic_DNA"/>
</dbReference>
<name>A0ABX0R8D6_9GAMM</name>
<feature type="transmembrane region" description="Helical" evidence="2">
    <location>
        <begin position="209"/>
        <end position="228"/>
    </location>
</feature>
<feature type="transmembrane region" description="Helical" evidence="2">
    <location>
        <begin position="183"/>
        <end position="203"/>
    </location>
</feature>
<accession>A0ABX0R8D6</accession>
<sequence length="348" mass="40734">MTGKTSVYLDQEQRELIARLSASWLWRSELPTWLLIVVIYGGWVVTVAWWQTLGLLPSTLLLIWLTTWYMSLQHELIHGHPTRFARLNQLFGMLPFSVWYPYGAYRDLHLTHHIDEDLTVPETDPESYYFTRRRWAHFNGVQRQLVRLRNTFPGRFLLAPLLTMFWALANIWHSFIQGDRPAIVMWLVHFILLLPVIGWLHVYDFPLGWYLFGVTGPMLAMTSVRSFLEHRAEEAPEARSVINEAGLFWRLLFLNLNYHAVHHDLPRIPWYGLPVVYRAGKAAYLRRNQGFFVKGYGELMRQHLTRPIKVEINPWFPDGRPDTRPLQSQQHPEKTPVTDVASEAGASP</sequence>
<evidence type="ECO:0000256" key="2">
    <source>
        <dbReference type="SAM" id="Phobius"/>
    </source>
</evidence>
<feature type="domain" description="Fatty acid desaturase" evidence="3">
    <location>
        <begin position="55"/>
        <end position="290"/>
    </location>
</feature>
<feature type="transmembrane region" description="Helical" evidence="2">
    <location>
        <begin position="30"/>
        <end position="49"/>
    </location>
</feature>
<dbReference type="Pfam" id="PF00487">
    <property type="entry name" value="FA_desaturase"/>
    <property type="match status" value="1"/>
</dbReference>
<evidence type="ECO:0000313" key="4">
    <source>
        <dbReference type="EMBL" id="NIF21631.1"/>
    </source>
</evidence>
<proteinExistence type="predicted"/>
<organism evidence="4 5">
    <name type="scientific">Candidatus Pantoea multigeneris</name>
    <dbReference type="NCBI Taxonomy" id="2608357"/>
    <lineage>
        <taxon>Bacteria</taxon>
        <taxon>Pseudomonadati</taxon>
        <taxon>Pseudomonadota</taxon>
        <taxon>Gammaproteobacteria</taxon>
        <taxon>Enterobacterales</taxon>
        <taxon>Erwiniaceae</taxon>
        <taxon>Pantoea</taxon>
    </lineage>
</organism>
<feature type="transmembrane region" description="Helical" evidence="2">
    <location>
        <begin position="84"/>
        <end position="102"/>
    </location>
</feature>
<feature type="transmembrane region" description="Helical" evidence="2">
    <location>
        <begin position="55"/>
        <end position="72"/>
    </location>
</feature>
<reference evidence="4 5" key="1">
    <citation type="journal article" date="2019" name="bioRxiv">
        <title>Bacteria contribute to plant secondary compound degradation in a generalist herbivore system.</title>
        <authorList>
            <person name="Francoeur C.B."/>
            <person name="Khadempour L."/>
            <person name="Moreira-Soto R.D."/>
            <person name="Gotting K."/>
            <person name="Book A.J."/>
            <person name="Pinto-Tomas A.A."/>
            <person name="Keefover-Ring K."/>
            <person name="Currie C.R."/>
        </authorList>
    </citation>
    <scope>NUCLEOTIDE SEQUENCE [LARGE SCALE GENOMIC DNA]</scope>
    <source>
        <strain evidence="4">Acro-835</strain>
    </source>
</reference>
<comment type="caution">
    <text evidence="4">The sequence shown here is derived from an EMBL/GenBank/DDBJ whole genome shotgun (WGS) entry which is preliminary data.</text>
</comment>
<keyword evidence="2" id="KW-0812">Transmembrane</keyword>
<keyword evidence="2" id="KW-0472">Membrane</keyword>
<evidence type="ECO:0000259" key="3">
    <source>
        <dbReference type="Pfam" id="PF00487"/>
    </source>
</evidence>
<gene>
    <name evidence="4" type="ORF">F3J40_08490</name>
</gene>